<dbReference type="EMBL" id="CP070245">
    <property type="protein sequence ID" value="QRV39029.1"/>
    <property type="molecule type" value="Genomic_DNA"/>
</dbReference>
<dbReference type="GeneID" id="63982114"/>
<dbReference type="AlphaFoldDB" id="A0ABD7D879"/>
<dbReference type="RefSeq" id="WP_030112821.1">
    <property type="nucleotide sequence ID" value="NZ_CP070242.1"/>
</dbReference>
<sequence length="380" mass="38876">MSVFSRRKRTEETPPSASGPTAVEVRVRADGYAEVDGRPVVAGVGETPQEAVLDYVHRIALTSGRAVSVTVRDERIGSVVPLWVLEDGASVFSGPPAPLSDAGAGGAPAPAPVQAAAPAPAPAPAPAQAPAPAPAHGSAPAPAQAPAHGSAPAPAPVEAAAPAPTPVHGFVPEAVPAEQPPSPAAPEQTPRSPQEPPVTPSEPPVTPSERPVPPPAPVPSPAPEPARAAAPPPAPRPPADDPFAGPVARIHEALQTGRIEWAATLALQSVAEAAERLGHEAPETLRLRELNAYVAFVAGDTGRAFEGSLEIARIRAAHGDPQALQSVLNAAAAWLKVADPREGLRMGRDLIALWSTLPAADQDRLGSARARIERLEQRQA</sequence>
<feature type="region of interest" description="Disordered" evidence="1">
    <location>
        <begin position="1"/>
        <end position="20"/>
    </location>
</feature>
<proteinExistence type="predicted"/>
<feature type="compositionally biased region" description="Pro residues" evidence="1">
    <location>
        <begin position="193"/>
        <end position="237"/>
    </location>
</feature>
<gene>
    <name evidence="3" type="ORF">I6J41_21365</name>
    <name evidence="2" type="ORF">I6J42_12645</name>
</gene>
<organism evidence="2 5">
    <name type="scientific">Streptomyces californicus</name>
    <dbReference type="NCBI Taxonomy" id="67351"/>
    <lineage>
        <taxon>Bacteria</taxon>
        <taxon>Bacillati</taxon>
        <taxon>Actinomycetota</taxon>
        <taxon>Actinomycetes</taxon>
        <taxon>Kitasatosporales</taxon>
        <taxon>Streptomycetaceae</taxon>
        <taxon>Streptomyces</taxon>
    </lineage>
</organism>
<accession>A0ABD7D879</accession>
<dbReference type="EMBL" id="CP070249">
    <property type="protein sequence ID" value="QRV45806.1"/>
    <property type="molecule type" value="Genomic_DNA"/>
</dbReference>
<evidence type="ECO:0000313" key="3">
    <source>
        <dbReference type="EMBL" id="QRV45806.1"/>
    </source>
</evidence>
<keyword evidence="4" id="KW-1185">Reference proteome</keyword>
<dbReference type="Proteomes" id="UP000598054">
    <property type="component" value="Chromosome"/>
</dbReference>
<name>A0ABD7D879_9ACTN</name>
<feature type="region of interest" description="Disordered" evidence="1">
    <location>
        <begin position="96"/>
        <end position="245"/>
    </location>
</feature>
<feature type="compositionally biased region" description="Low complexity" evidence="1">
    <location>
        <begin position="134"/>
        <end position="162"/>
    </location>
</feature>
<dbReference type="Proteomes" id="UP000623926">
    <property type="component" value="Chromosome"/>
</dbReference>
<evidence type="ECO:0000256" key="1">
    <source>
        <dbReference type="SAM" id="MobiDB-lite"/>
    </source>
</evidence>
<feature type="compositionally biased region" description="Pro residues" evidence="1">
    <location>
        <begin position="119"/>
        <end position="133"/>
    </location>
</feature>
<evidence type="ECO:0000313" key="2">
    <source>
        <dbReference type="EMBL" id="QRV39029.1"/>
    </source>
</evidence>
<evidence type="ECO:0000313" key="4">
    <source>
        <dbReference type="Proteomes" id="UP000598054"/>
    </source>
</evidence>
<reference evidence="4 5" key="1">
    <citation type="submission" date="2021-02" db="EMBL/GenBank/DDBJ databases">
        <title>FDA dAtabase for Regulatory Grade micrObial Sequences (FDA-ARGOS): Supporting development and validation of Infectious Disease Dx tests.</title>
        <authorList>
            <person name="Sproer C."/>
            <person name="Gronow S."/>
            <person name="Severitt S."/>
            <person name="Schroder I."/>
            <person name="Tallon L."/>
            <person name="Sadzewicz L."/>
            <person name="Zhao X."/>
            <person name="Boylan J."/>
            <person name="Ott S."/>
            <person name="Bowen H."/>
            <person name="Vavikolanu K."/>
            <person name="Mehta A."/>
            <person name="Aluvathingal J."/>
            <person name="Nadendla S."/>
            <person name="Lowell S."/>
            <person name="Myers T."/>
            <person name="Yan Y."/>
            <person name="Sichtig H."/>
        </authorList>
    </citation>
    <scope>NUCLEOTIDE SEQUENCE [LARGE SCALE GENOMIC DNA]</scope>
    <source>
        <strain evidence="3 4">FDAARGOS_1211</strain>
        <strain evidence="2 5">FDAARGOS_1212</strain>
    </source>
</reference>
<protein>
    <submittedName>
        <fullName evidence="2">Tetratricopeptide repeat protein</fullName>
    </submittedName>
</protein>
<evidence type="ECO:0000313" key="5">
    <source>
        <dbReference type="Proteomes" id="UP000623926"/>
    </source>
</evidence>